<keyword evidence="10" id="KW-0614">Plasmid</keyword>
<evidence type="ECO:0000256" key="5">
    <source>
        <dbReference type="ARBA" id="ARBA00022982"/>
    </source>
</evidence>
<keyword evidence="6 8" id="KW-1133">Transmembrane helix</keyword>
<comment type="similarity">
    <text evidence="8">Belongs to the NqrDE/RnfAE family.</text>
</comment>
<dbReference type="AlphaFoldDB" id="W0RQ56"/>
<dbReference type="Proteomes" id="UP000019151">
    <property type="component" value="Plasmid 1"/>
</dbReference>
<gene>
    <name evidence="8" type="primary">rnfE</name>
    <name evidence="10" type="ORF">J421_5077</name>
</gene>
<dbReference type="HOGENOM" id="CLU_046659_1_1_0"/>
<dbReference type="Pfam" id="PF02508">
    <property type="entry name" value="Rnf-Nqr"/>
    <property type="match status" value="1"/>
</dbReference>
<feature type="transmembrane region" description="Helical" evidence="8">
    <location>
        <begin position="49"/>
        <end position="69"/>
    </location>
</feature>
<evidence type="ECO:0000256" key="7">
    <source>
        <dbReference type="ARBA" id="ARBA00023136"/>
    </source>
</evidence>
<reference evidence="10 11" key="1">
    <citation type="journal article" date="2014" name="Genome Announc.">
        <title>Genome Sequence and Methylome of Soil Bacterium Gemmatirosa kalamazoonensis KBS708T, a Member of the Rarely Cultivated Gemmatimonadetes Phylum.</title>
        <authorList>
            <person name="Debruyn J.M."/>
            <person name="Radosevich M."/>
            <person name="Wommack K.E."/>
            <person name="Polson S.W."/>
            <person name="Hauser L.J."/>
            <person name="Fawaz M.N."/>
            <person name="Korlach J."/>
            <person name="Tsai Y.C."/>
        </authorList>
    </citation>
    <scope>NUCLEOTIDE SEQUENCE [LARGE SCALE GENOMIC DNA]</scope>
    <source>
        <strain evidence="10 11">KBS708</strain>
        <plasmid evidence="11">Plasmid 1</plasmid>
    </source>
</reference>
<dbReference type="EMBL" id="CP007129">
    <property type="protein sequence ID" value="AHG92612.1"/>
    <property type="molecule type" value="Genomic_DNA"/>
</dbReference>
<accession>W0RQ56</accession>
<keyword evidence="5 8" id="KW-0249">Electron transport</keyword>
<evidence type="ECO:0000313" key="10">
    <source>
        <dbReference type="EMBL" id="AHG92612.1"/>
    </source>
</evidence>
<dbReference type="PIRSF" id="PIRSF006102">
    <property type="entry name" value="NQR_DE"/>
    <property type="match status" value="1"/>
</dbReference>
<dbReference type="InterPro" id="IPR010968">
    <property type="entry name" value="RnfE"/>
</dbReference>
<keyword evidence="2 8" id="KW-0813">Transport</keyword>
<comment type="subunit">
    <text evidence="8">The complex is composed of six subunits: RnfA, RnfB, RnfC, RnfD, RnfE and RnfG.</text>
</comment>
<evidence type="ECO:0000256" key="6">
    <source>
        <dbReference type="ARBA" id="ARBA00022989"/>
    </source>
</evidence>
<dbReference type="GO" id="GO:0005886">
    <property type="term" value="C:plasma membrane"/>
    <property type="evidence" value="ECO:0007669"/>
    <property type="project" value="UniProtKB-SubCell"/>
</dbReference>
<sequence length="239" mass="25506">MSMIRAESSAPTSAGAVLTRGLWHENPVLVQTLGLCSALAVTNAVANSLAMGLATTFVLVGSSVIVSTLRRIIPHQIRITTYILIIATFLAIADMTLEALVPDVHKAMGPYIALIITNCIVLGRQEAFASRQPIALSVLDALGNGTGFTIALLLMGIPREVLGNGTFLGVQVMPHAFEPWVVMLLPPGGFFMIGVLLLVANWHGLRKLARERRAAPAAATVVSPPRTTEREREREAALV</sequence>
<organism evidence="10 11">
    <name type="scientific">Gemmatirosa kalamazoonensis</name>
    <dbReference type="NCBI Taxonomy" id="861299"/>
    <lineage>
        <taxon>Bacteria</taxon>
        <taxon>Pseudomonadati</taxon>
        <taxon>Gemmatimonadota</taxon>
        <taxon>Gemmatimonadia</taxon>
        <taxon>Gemmatimonadales</taxon>
        <taxon>Gemmatimonadaceae</taxon>
        <taxon>Gemmatirosa</taxon>
    </lineage>
</organism>
<dbReference type="GO" id="GO:0022900">
    <property type="term" value="P:electron transport chain"/>
    <property type="evidence" value="ECO:0007669"/>
    <property type="project" value="UniProtKB-UniRule"/>
</dbReference>
<feature type="region of interest" description="Disordered" evidence="9">
    <location>
        <begin position="219"/>
        <end position="239"/>
    </location>
</feature>
<evidence type="ECO:0000256" key="8">
    <source>
        <dbReference type="HAMAP-Rule" id="MF_00478"/>
    </source>
</evidence>
<dbReference type="EC" id="7.-.-.-" evidence="8"/>
<evidence type="ECO:0000256" key="3">
    <source>
        <dbReference type="ARBA" id="ARBA00022692"/>
    </source>
</evidence>
<feature type="transmembrane region" description="Helical" evidence="8">
    <location>
        <begin position="107"/>
        <end position="123"/>
    </location>
</feature>
<evidence type="ECO:0000256" key="1">
    <source>
        <dbReference type="ARBA" id="ARBA00004127"/>
    </source>
</evidence>
<name>W0RQ56_9BACT</name>
<evidence type="ECO:0000256" key="2">
    <source>
        <dbReference type="ARBA" id="ARBA00022448"/>
    </source>
</evidence>
<evidence type="ECO:0000256" key="9">
    <source>
        <dbReference type="SAM" id="MobiDB-lite"/>
    </source>
</evidence>
<keyword evidence="8" id="KW-1003">Cell membrane</keyword>
<dbReference type="PANTHER" id="PTHR30586">
    <property type="entry name" value="ELECTRON TRANSPORT COMPLEX PROTEIN RNFE"/>
    <property type="match status" value="1"/>
</dbReference>
<dbReference type="InParanoid" id="W0RQ56"/>
<evidence type="ECO:0000256" key="4">
    <source>
        <dbReference type="ARBA" id="ARBA00022967"/>
    </source>
</evidence>
<feature type="transmembrane region" description="Helical" evidence="8">
    <location>
        <begin position="177"/>
        <end position="200"/>
    </location>
</feature>
<keyword evidence="7 8" id="KW-0472">Membrane</keyword>
<geneLocation type="plasmid" evidence="10 11">
    <name>1</name>
</geneLocation>
<feature type="transmembrane region" description="Helical" evidence="8">
    <location>
        <begin position="81"/>
        <end position="101"/>
    </location>
</feature>
<feature type="transmembrane region" description="Helical" evidence="8">
    <location>
        <begin position="135"/>
        <end position="157"/>
    </location>
</feature>
<keyword evidence="3 8" id="KW-0812">Transmembrane</keyword>
<comment type="subcellular location">
    <subcellularLocation>
        <location evidence="8">Cell membrane</location>
        <topology evidence="8">Multi-pass membrane protein</topology>
    </subcellularLocation>
    <subcellularLocation>
        <location evidence="1">Endomembrane system</location>
        <topology evidence="1">Multi-pass membrane protein</topology>
    </subcellularLocation>
</comment>
<dbReference type="PATRIC" id="fig|861299.3.peg.5132"/>
<feature type="compositionally biased region" description="Basic and acidic residues" evidence="9">
    <location>
        <begin position="227"/>
        <end position="239"/>
    </location>
</feature>
<evidence type="ECO:0000313" key="11">
    <source>
        <dbReference type="Proteomes" id="UP000019151"/>
    </source>
</evidence>
<proteinExistence type="inferred from homology"/>
<dbReference type="NCBIfam" id="NF009070">
    <property type="entry name" value="PRK12405.1"/>
    <property type="match status" value="1"/>
</dbReference>
<dbReference type="InterPro" id="IPR003667">
    <property type="entry name" value="NqrDE/RnfAE"/>
</dbReference>
<dbReference type="PANTHER" id="PTHR30586:SF0">
    <property type="entry name" value="ION-TRANSLOCATING OXIDOREDUCTASE COMPLEX SUBUNIT E"/>
    <property type="match status" value="1"/>
</dbReference>
<dbReference type="RefSeq" id="WP_025413944.1">
    <property type="nucleotide sequence ID" value="NZ_CP007129.1"/>
</dbReference>
<comment type="function">
    <text evidence="8">Part of a membrane-bound complex that couples electron transfer with translocation of ions across the membrane.</text>
</comment>
<protein>
    <recommendedName>
        <fullName evidence="8">Ion-translocating oxidoreductase complex subunit E</fullName>
        <ecNumber evidence="8">7.-.-.-</ecNumber>
    </recommendedName>
    <alternativeName>
        <fullName evidence="8">Rnf electron transport complex subunit E</fullName>
    </alternativeName>
</protein>
<keyword evidence="4 8" id="KW-1278">Translocase</keyword>
<dbReference type="KEGG" id="gba:J421_5077"/>
<keyword evidence="11" id="KW-1185">Reference proteome</keyword>
<dbReference type="HAMAP" id="MF_00478">
    <property type="entry name" value="RsxE_RnfE"/>
    <property type="match status" value="1"/>
</dbReference>
<dbReference type="GO" id="GO:0012505">
    <property type="term" value="C:endomembrane system"/>
    <property type="evidence" value="ECO:0007669"/>
    <property type="project" value="UniProtKB-SubCell"/>
</dbReference>